<accession>A0A8S9RJB4</accession>
<dbReference type="AlphaFoldDB" id="A0A8S9RJB4"/>
<dbReference type="EMBL" id="QGKX02000095">
    <property type="protein sequence ID" value="KAF3573248.1"/>
    <property type="molecule type" value="Genomic_DNA"/>
</dbReference>
<name>A0A8S9RJB4_BRACR</name>
<evidence type="ECO:0000313" key="2">
    <source>
        <dbReference type="EMBL" id="KAF3573248.1"/>
    </source>
</evidence>
<sequence length="58" mass="6273">MLELQPSDRRPGGPSSSGGGGGDEMIRTYKGWKGNNVSFSLFISLLSWSADLRTLTKI</sequence>
<feature type="compositionally biased region" description="Basic and acidic residues" evidence="1">
    <location>
        <begin position="1"/>
        <end position="11"/>
    </location>
</feature>
<reference evidence="2" key="1">
    <citation type="submission" date="2019-12" db="EMBL/GenBank/DDBJ databases">
        <title>Genome sequencing and annotation of Brassica cretica.</title>
        <authorList>
            <person name="Studholme D.J."/>
            <person name="Sarris P."/>
        </authorList>
    </citation>
    <scope>NUCLEOTIDE SEQUENCE</scope>
    <source>
        <strain evidence="2">PFS-109/04</strain>
        <tissue evidence="2">Leaf</tissue>
    </source>
</reference>
<comment type="caution">
    <text evidence="2">The sequence shown here is derived from an EMBL/GenBank/DDBJ whole genome shotgun (WGS) entry which is preliminary data.</text>
</comment>
<feature type="region of interest" description="Disordered" evidence="1">
    <location>
        <begin position="1"/>
        <end position="25"/>
    </location>
</feature>
<organism evidence="2 3">
    <name type="scientific">Brassica cretica</name>
    <name type="common">Mustard</name>
    <dbReference type="NCBI Taxonomy" id="69181"/>
    <lineage>
        <taxon>Eukaryota</taxon>
        <taxon>Viridiplantae</taxon>
        <taxon>Streptophyta</taxon>
        <taxon>Embryophyta</taxon>
        <taxon>Tracheophyta</taxon>
        <taxon>Spermatophyta</taxon>
        <taxon>Magnoliopsida</taxon>
        <taxon>eudicotyledons</taxon>
        <taxon>Gunneridae</taxon>
        <taxon>Pentapetalae</taxon>
        <taxon>rosids</taxon>
        <taxon>malvids</taxon>
        <taxon>Brassicales</taxon>
        <taxon>Brassicaceae</taxon>
        <taxon>Brassiceae</taxon>
        <taxon>Brassica</taxon>
    </lineage>
</organism>
<gene>
    <name evidence="2" type="ORF">F2Q69_00061349</name>
</gene>
<dbReference type="Proteomes" id="UP000712600">
    <property type="component" value="Unassembled WGS sequence"/>
</dbReference>
<evidence type="ECO:0000313" key="3">
    <source>
        <dbReference type="Proteomes" id="UP000712600"/>
    </source>
</evidence>
<protein>
    <submittedName>
        <fullName evidence="2">Uncharacterized protein</fullName>
    </submittedName>
</protein>
<evidence type="ECO:0000256" key="1">
    <source>
        <dbReference type="SAM" id="MobiDB-lite"/>
    </source>
</evidence>
<proteinExistence type="predicted"/>